<keyword evidence="3" id="KW-1185">Reference proteome</keyword>
<dbReference type="PANTHER" id="PTHR47332:SF4">
    <property type="entry name" value="SET DOMAIN-CONTAINING PROTEIN 5"/>
    <property type="match status" value="1"/>
</dbReference>
<dbReference type="Proteomes" id="UP001303373">
    <property type="component" value="Chromosome 8"/>
</dbReference>
<dbReference type="Gene3D" id="2.170.270.10">
    <property type="entry name" value="SET domain"/>
    <property type="match status" value="1"/>
</dbReference>
<evidence type="ECO:0000259" key="1">
    <source>
        <dbReference type="PROSITE" id="PS50280"/>
    </source>
</evidence>
<dbReference type="SUPFAM" id="SSF82199">
    <property type="entry name" value="SET domain"/>
    <property type="match status" value="1"/>
</dbReference>
<name>A0AAQ3RAS9_9PEZI</name>
<sequence length="265" mass="29423">MECEVGQRDYVRIMPTDGKGLGLFATQHITKGTRIIEEQPLVMLPPNEAHSRFLWEQFSKMSEAQLKEYCSLSFCENIVTSEQKRMIYIRLSRTHRGRELECAMAEEIKMQSIFHTNCVAMGTNSQFGIGVFPFYSRINHSCTPNVHNSYNPTLQREVVHATADISTGEEILTSYTANARGVDELLDFTGSIPRNATALALAIENISLLVKEGLQGMDLAVGYASKILPLSSSAYHLISYRDCAIEDEQRSSGGSNAISQGGKSE</sequence>
<protein>
    <recommendedName>
        <fullName evidence="1">SET domain-containing protein</fullName>
    </recommendedName>
</protein>
<dbReference type="SMART" id="SM00317">
    <property type="entry name" value="SET"/>
    <property type="match status" value="1"/>
</dbReference>
<dbReference type="AlphaFoldDB" id="A0AAQ3RAS9"/>
<gene>
    <name evidence="2" type="ORF">R9X50_00534000</name>
</gene>
<organism evidence="2 3">
    <name type="scientific">Acrodontium crateriforme</name>
    <dbReference type="NCBI Taxonomy" id="150365"/>
    <lineage>
        <taxon>Eukaryota</taxon>
        <taxon>Fungi</taxon>
        <taxon>Dikarya</taxon>
        <taxon>Ascomycota</taxon>
        <taxon>Pezizomycotina</taxon>
        <taxon>Dothideomycetes</taxon>
        <taxon>Dothideomycetidae</taxon>
        <taxon>Mycosphaerellales</taxon>
        <taxon>Teratosphaeriaceae</taxon>
        <taxon>Acrodontium</taxon>
    </lineage>
</organism>
<dbReference type="InterPro" id="IPR053185">
    <property type="entry name" value="SET_domain_protein"/>
</dbReference>
<dbReference type="InterPro" id="IPR001214">
    <property type="entry name" value="SET_dom"/>
</dbReference>
<accession>A0AAQ3RAS9</accession>
<dbReference type="CDD" id="cd20071">
    <property type="entry name" value="SET_SMYD"/>
    <property type="match status" value="1"/>
</dbReference>
<evidence type="ECO:0000313" key="3">
    <source>
        <dbReference type="Proteomes" id="UP001303373"/>
    </source>
</evidence>
<reference evidence="2 3" key="1">
    <citation type="submission" date="2023-11" db="EMBL/GenBank/DDBJ databases">
        <title>An acidophilic fungus is an integral part of prey digestion in a carnivorous sundew plant.</title>
        <authorList>
            <person name="Tsai I.J."/>
        </authorList>
    </citation>
    <scope>NUCLEOTIDE SEQUENCE [LARGE SCALE GENOMIC DNA]</scope>
    <source>
        <strain evidence="2">169a</strain>
    </source>
</reference>
<dbReference type="Pfam" id="PF00856">
    <property type="entry name" value="SET"/>
    <property type="match status" value="1"/>
</dbReference>
<dbReference type="EMBL" id="CP138587">
    <property type="protein sequence ID" value="WPH02476.1"/>
    <property type="molecule type" value="Genomic_DNA"/>
</dbReference>
<dbReference type="PROSITE" id="PS50280">
    <property type="entry name" value="SET"/>
    <property type="match status" value="1"/>
</dbReference>
<feature type="domain" description="SET" evidence="1">
    <location>
        <begin position="9"/>
        <end position="176"/>
    </location>
</feature>
<proteinExistence type="predicted"/>
<dbReference type="PANTHER" id="PTHR47332">
    <property type="entry name" value="SET DOMAIN-CONTAINING PROTEIN 5"/>
    <property type="match status" value="1"/>
</dbReference>
<dbReference type="InterPro" id="IPR046341">
    <property type="entry name" value="SET_dom_sf"/>
</dbReference>
<evidence type="ECO:0000313" key="2">
    <source>
        <dbReference type="EMBL" id="WPH02476.1"/>
    </source>
</evidence>